<dbReference type="NCBIfam" id="TIGR00758">
    <property type="entry name" value="UDG_fam4"/>
    <property type="match status" value="1"/>
</dbReference>
<comment type="catalytic activity">
    <reaction evidence="1">
        <text>Hydrolyzes single-stranded DNA or mismatched double-stranded DNA and polynucleotides, releasing free uracil.</text>
        <dbReference type="EC" id="3.2.2.27"/>
    </reaction>
</comment>
<dbReference type="Gene3D" id="3.40.470.10">
    <property type="entry name" value="Uracil-DNA glycosylase-like domain"/>
    <property type="match status" value="1"/>
</dbReference>
<evidence type="ECO:0000259" key="12">
    <source>
        <dbReference type="SMART" id="SM00986"/>
    </source>
</evidence>
<dbReference type="InterPro" id="IPR005122">
    <property type="entry name" value="Uracil-DNA_glycosylase-like"/>
</dbReference>
<dbReference type="SMART" id="SM00986">
    <property type="entry name" value="UDG"/>
    <property type="match status" value="1"/>
</dbReference>
<dbReference type="InterPro" id="IPR036895">
    <property type="entry name" value="Uracil-DNA_glycosylase-like_sf"/>
</dbReference>
<dbReference type="STRING" id="1802782.A2544_01990"/>
<evidence type="ECO:0000313" key="13">
    <source>
        <dbReference type="EMBL" id="OHB16599.1"/>
    </source>
</evidence>
<dbReference type="GO" id="GO:0004844">
    <property type="term" value="F:uracil DNA N-glycosylase activity"/>
    <property type="evidence" value="ECO:0007669"/>
    <property type="project" value="UniProtKB-EC"/>
</dbReference>
<evidence type="ECO:0000313" key="14">
    <source>
        <dbReference type="Proteomes" id="UP000176868"/>
    </source>
</evidence>
<dbReference type="InterPro" id="IPR051536">
    <property type="entry name" value="UDG_Type-4/5"/>
</dbReference>
<evidence type="ECO:0000256" key="5">
    <source>
        <dbReference type="ARBA" id="ARBA00022485"/>
    </source>
</evidence>
<proteinExistence type="inferred from homology"/>
<evidence type="ECO:0000256" key="8">
    <source>
        <dbReference type="ARBA" id="ARBA00022801"/>
    </source>
</evidence>
<evidence type="ECO:0000256" key="2">
    <source>
        <dbReference type="ARBA" id="ARBA00006521"/>
    </source>
</evidence>
<evidence type="ECO:0000256" key="11">
    <source>
        <dbReference type="ARBA" id="ARBA00023204"/>
    </source>
</evidence>
<dbReference type="Pfam" id="PF03167">
    <property type="entry name" value="UDG"/>
    <property type="match status" value="1"/>
</dbReference>
<comment type="caution">
    <text evidence="13">The sequence shown here is derived from an EMBL/GenBank/DDBJ whole genome shotgun (WGS) entry which is preliminary data.</text>
</comment>
<reference evidence="13 14" key="1">
    <citation type="journal article" date="2016" name="Nat. Commun.">
        <title>Thousands of microbial genomes shed light on interconnected biogeochemical processes in an aquifer system.</title>
        <authorList>
            <person name="Anantharaman K."/>
            <person name="Brown C.T."/>
            <person name="Hug L.A."/>
            <person name="Sharon I."/>
            <person name="Castelle C.J."/>
            <person name="Probst A.J."/>
            <person name="Thomas B.C."/>
            <person name="Singh A."/>
            <person name="Wilkins M.J."/>
            <person name="Karaoz U."/>
            <person name="Brodie E.L."/>
            <person name="Williams K.H."/>
            <person name="Hubbard S.S."/>
            <person name="Banfield J.F."/>
        </authorList>
    </citation>
    <scope>NUCLEOTIDE SEQUENCE [LARGE SCALE GENOMIC DNA]</scope>
</reference>
<evidence type="ECO:0000256" key="10">
    <source>
        <dbReference type="ARBA" id="ARBA00023014"/>
    </source>
</evidence>
<keyword evidence="10" id="KW-0411">Iron-sulfur</keyword>
<sequence length="193" mass="21828">MNCDEELKKIKDEVVALKTSPLYAERMKNKYFPVIGEGNHFAEVMFIGEAPGENEAKTGRPFCGRAGKVLDLLLANVGIERKNVYVTNIVKDRPPGNRDPYPDEIEIYAPFLDRQIKIIKPKVVATLGRFSMQYVMNRYGLEGELSSISALHGKVFSAKDFKVLPLYHPAAAIYNQHLLNTLKEDFKILKTII</sequence>
<keyword evidence="6" id="KW-0479">Metal-binding</keyword>
<evidence type="ECO:0000256" key="6">
    <source>
        <dbReference type="ARBA" id="ARBA00022723"/>
    </source>
</evidence>
<name>A0A1G2V4N9_9BACT</name>
<dbReference type="GO" id="GO:0046872">
    <property type="term" value="F:metal ion binding"/>
    <property type="evidence" value="ECO:0007669"/>
    <property type="project" value="UniProtKB-KW"/>
</dbReference>
<evidence type="ECO:0000256" key="1">
    <source>
        <dbReference type="ARBA" id="ARBA00001400"/>
    </source>
</evidence>
<dbReference type="GO" id="GO:0006281">
    <property type="term" value="P:DNA repair"/>
    <property type="evidence" value="ECO:0007669"/>
    <property type="project" value="UniProtKB-KW"/>
</dbReference>
<organism evidence="13 14">
    <name type="scientific">Candidatus Zambryskibacteria bacterium RIFOXYD2_FULL_43_10</name>
    <dbReference type="NCBI Taxonomy" id="1802782"/>
    <lineage>
        <taxon>Bacteria</taxon>
        <taxon>Candidatus Zambryskiibacteriota</taxon>
    </lineage>
</organism>
<keyword evidence="11" id="KW-0234">DNA repair</keyword>
<dbReference type="Proteomes" id="UP000176868">
    <property type="component" value="Unassembled WGS sequence"/>
</dbReference>
<dbReference type="SUPFAM" id="SSF52141">
    <property type="entry name" value="Uracil-DNA glycosylase-like"/>
    <property type="match status" value="1"/>
</dbReference>
<dbReference type="GO" id="GO:0051539">
    <property type="term" value="F:4 iron, 4 sulfur cluster binding"/>
    <property type="evidence" value="ECO:0007669"/>
    <property type="project" value="UniProtKB-KW"/>
</dbReference>
<feature type="domain" description="Uracil-DNA glycosylase-like" evidence="12">
    <location>
        <begin position="35"/>
        <end position="183"/>
    </location>
</feature>
<evidence type="ECO:0000256" key="4">
    <source>
        <dbReference type="ARBA" id="ARBA00019403"/>
    </source>
</evidence>
<dbReference type="InterPro" id="IPR005273">
    <property type="entry name" value="Ura-DNA_glyco_family4"/>
</dbReference>
<keyword evidence="8" id="KW-0378">Hydrolase</keyword>
<keyword evidence="9" id="KW-0408">Iron</keyword>
<evidence type="ECO:0000256" key="3">
    <source>
        <dbReference type="ARBA" id="ARBA00012030"/>
    </source>
</evidence>
<evidence type="ECO:0000256" key="7">
    <source>
        <dbReference type="ARBA" id="ARBA00022763"/>
    </source>
</evidence>
<evidence type="ECO:0000256" key="9">
    <source>
        <dbReference type="ARBA" id="ARBA00023004"/>
    </source>
</evidence>
<dbReference type="AlphaFoldDB" id="A0A1G2V4N9"/>
<gene>
    <name evidence="13" type="ORF">A2544_01990</name>
</gene>
<dbReference type="CDD" id="cd10030">
    <property type="entry name" value="UDG-F4_TTUDGA_SPO1dp_like"/>
    <property type="match status" value="1"/>
</dbReference>
<protein>
    <recommendedName>
        <fullName evidence="4">Type-4 uracil-DNA glycosylase</fullName>
        <ecNumber evidence="3">3.2.2.27</ecNumber>
    </recommendedName>
</protein>
<dbReference type="SMART" id="SM00987">
    <property type="entry name" value="UreE_C"/>
    <property type="match status" value="1"/>
</dbReference>
<dbReference type="EMBL" id="MHWZ01000038">
    <property type="protein sequence ID" value="OHB16599.1"/>
    <property type="molecule type" value="Genomic_DNA"/>
</dbReference>
<accession>A0A1G2V4N9</accession>
<keyword evidence="5" id="KW-0004">4Fe-4S</keyword>
<dbReference type="EC" id="3.2.2.27" evidence="3"/>
<comment type="similarity">
    <text evidence="2">Belongs to the uracil-DNA glycosylase (UDG) superfamily. Type 4 (UDGa) family.</text>
</comment>
<dbReference type="PANTHER" id="PTHR33693:SF1">
    <property type="entry name" value="TYPE-4 URACIL-DNA GLYCOSYLASE"/>
    <property type="match status" value="1"/>
</dbReference>
<keyword evidence="7" id="KW-0227">DNA damage</keyword>
<dbReference type="PANTHER" id="PTHR33693">
    <property type="entry name" value="TYPE-5 URACIL-DNA GLYCOSYLASE"/>
    <property type="match status" value="1"/>
</dbReference>